<keyword evidence="1" id="KW-1133">Transmembrane helix</keyword>
<name>A0A8B8BIU5_CRAVI</name>
<feature type="domain" description="DZIP3-like HEPN" evidence="2">
    <location>
        <begin position="541"/>
        <end position="657"/>
    </location>
</feature>
<dbReference type="Proteomes" id="UP000694844">
    <property type="component" value="Chromosome 9"/>
</dbReference>
<keyword evidence="3" id="KW-1185">Reference proteome</keyword>
<evidence type="ECO:0000259" key="2">
    <source>
        <dbReference type="Pfam" id="PF18738"/>
    </source>
</evidence>
<feature type="transmembrane region" description="Helical" evidence="1">
    <location>
        <begin position="178"/>
        <end position="198"/>
    </location>
</feature>
<evidence type="ECO:0000313" key="3">
    <source>
        <dbReference type="Proteomes" id="UP000694844"/>
    </source>
</evidence>
<accession>A0A8B8BIU5</accession>
<evidence type="ECO:0000313" key="4">
    <source>
        <dbReference type="RefSeq" id="XP_022303203.1"/>
    </source>
</evidence>
<gene>
    <name evidence="4" type="primary">LOC111110858</name>
</gene>
<dbReference type="Pfam" id="PF18738">
    <property type="entry name" value="HEPN_DZIP3"/>
    <property type="match status" value="2"/>
</dbReference>
<proteinExistence type="predicted"/>
<dbReference type="KEGG" id="cvn:111110858"/>
<feature type="domain" description="DZIP3-like HEPN" evidence="2">
    <location>
        <begin position="349"/>
        <end position="463"/>
    </location>
</feature>
<evidence type="ECO:0000256" key="1">
    <source>
        <dbReference type="SAM" id="Phobius"/>
    </source>
</evidence>
<dbReference type="RefSeq" id="XP_022303203.1">
    <property type="nucleotide sequence ID" value="XM_022447495.1"/>
</dbReference>
<dbReference type="InterPro" id="IPR041249">
    <property type="entry name" value="HEPN_DZIP3"/>
</dbReference>
<keyword evidence="1" id="KW-0812">Transmembrane</keyword>
<dbReference type="OrthoDB" id="5958466at2759"/>
<organism evidence="3 4">
    <name type="scientific">Crassostrea virginica</name>
    <name type="common">Eastern oyster</name>
    <dbReference type="NCBI Taxonomy" id="6565"/>
    <lineage>
        <taxon>Eukaryota</taxon>
        <taxon>Metazoa</taxon>
        <taxon>Spiralia</taxon>
        <taxon>Lophotrochozoa</taxon>
        <taxon>Mollusca</taxon>
        <taxon>Bivalvia</taxon>
        <taxon>Autobranchia</taxon>
        <taxon>Pteriomorphia</taxon>
        <taxon>Ostreida</taxon>
        <taxon>Ostreoidea</taxon>
        <taxon>Ostreidae</taxon>
        <taxon>Crassostrea</taxon>
    </lineage>
</organism>
<dbReference type="GeneID" id="111110858"/>
<keyword evidence="1" id="KW-0472">Membrane</keyword>
<reference evidence="4" key="1">
    <citation type="submission" date="2025-08" db="UniProtKB">
        <authorList>
            <consortium name="RefSeq"/>
        </authorList>
    </citation>
    <scope>IDENTIFICATION</scope>
    <source>
        <tissue evidence="4">Whole sample</tissue>
    </source>
</reference>
<dbReference type="AlphaFoldDB" id="A0A8B8BIU5"/>
<sequence length="674" mass="76917">MENLYQKNVIIEITQVASNAEIHLLIASLYSIIWKYGNSNCLDVSNLPLHLTRTCPQNQTEMIERGSAINCSKNYMCLPNENLTELFEICIQFYSIRINKGLCLVLFNKSRIVLYDCRTFDEGCPDETYYSNKMFQYPQCTKIKDGCFLADMSCGRTSVSTHSPDNPNDTSKETRYNVVPIVIYTSSCVLLISLCILLRRSFRQKVVDMCTKGKKKKKDVLTFFPILMANEIVEDVCLESFTVIEREPLSHEKRKPETPIQMESAPVILEESILDTPTQTEFEPLFPVRSYALIPNPYTATEQLSNLNRVSRLLMGPCTDQLRDLLRFYIPPDSFPAVIERERSRLPRLTESQRKLILPNYGSFSGNYDDMDISLLYILLKTVCGIQAHKRGWGNAPDSGDRSVSANIERLRLTRNICSHSTGGMSNAEFNKFWSVVRAAVVDLDKTLGIGNKYQEEVDKLVKPMKELEIIMEKLDKIKMESRTSSSHPYAATEQMTNLNRVSRLLMGPCTDQLRDLLRFYIPPDSFPAVIERERSRLPRLTESQRKLILPNYGSFSGNYDDMDISLLYILLKTVCGIQAHNRGWGNAPDSGDRSVSANIERLRLTRNICSHSTGGMSNAEFNKFWSEVRAAVVDLDKTLGIGNKYQEEVDIIRNDTLIPCRQILEERVLGYNN</sequence>
<protein>
    <submittedName>
        <fullName evidence="4">Uncharacterized protein LOC111110858 isoform X1</fullName>
    </submittedName>
</protein>